<comment type="caution">
    <text evidence="16">The sequence shown here is derived from an EMBL/GenBank/DDBJ whole genome shotgun (WGS) entry which is preliminary data.</text>
</comment>
<dbReference type="Pfam" id="PF00082">
    <property type="entry name" value="Peptidase_S8"/>
    <property type="match status" value="1"/>
</dbReference>
<feature type="active site" description="Charge relay system" evidence="10">
    <location>
        <position position="137"/>
    </location>
</feature>
<feature type="active site" description="Charge relay system" evidence="10">
    <location>
        <position position="106"/>
    </location>
</feature>
<dbReference type="PROSITE" id="PS00136">
    <property type="entry name" value="SUBTILASE_ASP"/>
    <property type="match status" value="1"/>
</dbReference>
<gene>
    <name evidence="16" type="ORF">GCM10011591_31720</name>
</gene>
<reference evidence="16" key="1">
    <citation type="journal article" date="2014" name="Int. J. Syst. Evol. Microbiol.">
        <title>Complete genome sequence of Corynebacterium casei LMG S-19264T (=DSM 44701T), isolated from a smear-ripened cheese.</title>
        <authorList>
            <consortium name="US DOE Joint Genome Institute (JGI-PGF)"/>
            <person name="Walter F."/>
            <person name="Albersmeier A."/>
            <person name="Kalinowski J."/>
            <person name="Ruckert C."/>
        </authorList>
    </citation>
    <scope>NUCLEOTIDE SEQUENCE</scope>
    <source>
        <strain evidence="16">CGMCC 4.7278</strain>
    </source>
</reference>
<dbReference type="PANTHER" id="PTHR43806:SF11">
    <property type="entry name" value="CEREVISIN-RELATED"/>
    <property type="match status" value="1"/>
</dbReference>
<dbReference type="Proteomes" id="UP000612956">
    <property type="component" value="Unassembled WGS sequence"/>
</dbReference>
<dbReference type="InterPro" id="IPR023827">
    <property type="entry name" value="Peptidase_S8_Asp-AS"/>
</dbReference>
<proteinExistence type="inferred from homology"/>
<evidence type="ECO:0000256" key="9">
    <source>
        <dbReference type="ARBA" id="ARBA00023136"/>
    </source>
</evidence>
<dbReference type="InterPro" id="IPR050131">
    <property type="entry name" value="Peptidase_S8_subtilisin-like"/>
</dbReference>
<keyword evidence="3" id="KW-1003">Cell membrane</keyword>
<evidence type="ECO:0000259" key="15">
    <source>
        <dbReference type="Pfam" id="PF00082"/>
    </source>
</evidence>
<dbReference type="SUPFAM" id="SSF52743">
    <property type="entry name" value="Subtilisin-like"/>
    <property type="match status" value="1"/>
</dbReference>
<dbReference type="PROSITE" id="PS00138">
    <property type="entry name" value="SUBTILASE_SER"/>
    <property type="match status" value="1"/>
</dbReference>
<feature type="region of interest" description="Disordered" evidence="12">
    <location>
        <begin position="173"/>
        <end position="194"/>
    </location>
</feature>
<dbReference type="EMBL" id="BMMW01000003">
    <property type="protein sequence ID" value="GGK57241.1"/>
    <property type="molecule type" value="Genomic_DNA"/>
</dbReference>
<feature type="transmembrane region" description="Helical" evidence="13">
    <location>
        <begin position="443"/>
        <end position="463"/>
    </location>
</feature>
<keyword evidence="17" id="KW-1185">Reference proteome</keyword>
<evidence type="ECO:0000256" key="11">
    <source>
        <dbReference type="RuleBase" id="RU003355"/>
    </source>
</evidence>
<dbReference type="InterPro" id="IPR022398">
    <property type="entry name" value="Peptidase_S8_His-AS"/>
</dbReference>
<keyword evidence="8 13" id="KW-1133">Transmembrane helix</keyword>
<dbReference type="InterPro" id="IPR036852">
    <property type="entry name" value="Peptidase_S8/S53_dom_sf"/>
</dbReference>
<evidence type="ECO:0000256" key="5">
    <source>
        <dbReference type="ARBA" id="ARBA00022692"/>
    </source>
</evidence>
<keyword evidence="5 13" id="KW-0812">Transmembrane</keyword>
<feature type="domain" description="Peptidase S8/S53" evidence="15">
    <location>
        <begin position="97"/>
        <end position="389"/>
    </location>
</feature>
<dbReference type="AlphaFoldDB" id="A0A917QMB8"/>
<evidence type="ECO:0000313" key="16">
    <source>
        <dbReference type="EMBL" id="GGK57241.1"/>
    </source>
</evidence>
<name>A0A917QMB8_9NOCA</name>
<evidence type="ECO:0000256" key="3">
    <source>
        <dbReference type="ARBA" id="ARBA00022475"/>
    </source>
</evidence>
<evidence type="ECO:0000256" key="2">
    <source>
        <dbReference type="ARBA" id="ARBA00011073"/>
    </source>
</evidence>
<keyword evidence="4 10" id="KW-0645">Protease</keyword>
<dbReference type="InterPro" id="IPR015500">
    <property type="entry name" value="Peptidase_S8_subtilisin-rel"/>
</dbReference>
<keyword evidence="14" id="KW-0732">Signal</keyword>
<reference evidence="16" key="2">
    <citation type="submission" date="2020-09" db="EMBL/GenBank/DDBJ databases">
        <authorList>
            <person name="Sun Q."/>
            <person name="Zhou Y."/>
        </authorList>
    </citation>
    <scope>NUCLEOTIDE SEQUENCE</scope>
    <source>
        <strain evidence="16">CGMCC 4.7278</strain>
    </source>
</reference>
<evidence type="ECO:0000256" key="4">
    <source>
        <dbReference type="ARBA" id="ARBA00022670"/>
    </source>
</evidence>
<comment type="subcellular location">
    <subcellularLocation>
        <location evidence="1">Cell membrane</location>
        <topology evidence="1">Single-pass membrane protein</topology>
    </subcellularLocation>
</comment>
<organism evidence="16 17">
    <name type="scientific">Nocardia camponoti</name>
    <dbReference type="NCBI Taxonomy" id="1616106"/>
    <lineage>
        <taxon>Bacteria</taxon>
        <taxon>Bacillati</taxon>
        <taxon>Actinomycetota</taxon>
        <taxon>Actinomycetes</taxon>
        <taxon>Mycobacteriales</taxon>
        <taxon>Nocardiaceae</taxon>
        <taxon>Nocardia</taxon>
    </lineage>
</organism>
<evidence type="ECO:0000256" key="13">
    <source>
        <dbReference type="SAM" id="Phobius"/>
    </source>
</evidence>
<dbReference type="PRINTS" id="PR00723">
    <property type="entry name" value="SUBTILISIN"/>
</dbReference>
<dbReference type="PANTHER" id="PTHR43806">
    <property type="entry name" value="PEPTIDASE S8"/>
    <property type="match status" value="1"/>
</dbReference>
<evidence type="ECO:0000256" key="8">
    <source>
        <dbReference type="ARBA" id="ARBA00022989"/>
    </source>
</evidence>
<dbReference type="NCBIfam" id="TIGR03921">
    <property type="entry name" value="T7SS_mycosin"/>
    <property type="match status" value="1"/>
</dbReference>
<dbReference type="PROSITE" id="PS51892">
    <property type="entry name" value="SUBTILASE"/>
    <property type="match status" value="1"/>
</dbReference>
<evidence type="ECO:0000256" key="12">
    <source>
        <dbReference type="SAM" id="MobiDB-lite"/>
    </source>
</evidence>
<keyword evidence="9 13" id="KW-0472">Membrane</keyword>
<dbReference type="GO" id="GO:0006508">
    <property type="term" value="P:proteolysis"/>
    <property type="evidence" value="ECO:0007669"/>
    <property type="project" value="UniProtKB-KW"/>
</dbReference>
<evidence type="ECO:0000256" key="14">
    <source>
        <dbReference type="SAM" id="SignalP"/>
    </source>
</evidence>
<dbReference type="InterPro" id="IPR000209">
    <property type="entry name" value="Peptidase_S8/S53_dom"/>
</dbReference>
<feature type="active site" description="Charge relay system" evidence="10">
    <location>
        <position position="348"/>
    </location>
</feature>
<keyword evidence="6 10" id="KW-0378">Hydrolase</keyword>
<evidence type="ECO:0000256" key="7">
    <source>
        <dbReference type="ARBA" id="ARBA00022825"/>
    </source>
</evidence>
<evidence type="ECO:0000256" key="6">
    <source>
        <dbReference type="ARBA" id="ARBA00022801"/>
    </source>
</evidence>
<evidence type="ECO:0000313" key="17">
    <source>
        <dbReference type="Proteomes" id="UP000612956"/>
    </source>
</evidence>
<feature type="chain" id="PRO_5036919029" evidence="14">
    <location>
        <begin position="40"/>
        <end position="473"/>
    </location>
</feature>
<dbReference type="InterPro" id="IPR023828">
    <property type="entry name" value="Peptidase_S8_Ser-AS"/>
</dbReference>
<comment type="similarity">
    <text evidence="2 10 11">Belongs to the peptidase S8 family.</text>
</comment>
<accession>A0A917QMB8</accession>
<dbReference type="InterPro" id="IPR023834">
    <property type="entry name" value="T7SS_pept_S8A_mycosin"/>
</dbReference>
<dbReference type="GO" id="GO:0005886">
    <property type="term" value="C:plasma membrane"/>
    <property type="evidence" value="ECO:0007669"/>
    <property type="project" value="UniProtKB-SubCell"/>
</dbReference>
<evidence type="ECO:0000256" key="10">
    <source>
        <dbReference type="PROSITE-ProRule" id="PRU01240"/>
    </source>
</evidence>
<evidence type="ECO:0000256" key="1">
    <source>
        <dbReference type="ARBA" id="ARBA00004162"/>
    </source>
</evidence>
<dbReference type="Gene3D" id="3.40.50.200">
    <property type="entry name" value="Peptidase S8/S53 domain"/>
    <property type="match status" value="1"/>
</dbReference>
<dbReference type="PROSITE" id="PS00137">
    <property type="entry name" value="SUBTILASE_HIS"/>
    <property type="match status" value="1"/>
</dbReference>
<feature type="signal peptide" evidence="14">
    <location>
        <begin position="1"/>
        <end position="39"/>
    </location>
</feature>
<sequence>MTLGGVGVHRNSTRLVTRFLLTTAIVGCSAGVGAPSAVAAGPPTIDGALTPGDAPPKPYTEVEPANACTSTRTTTSAATPPAQVFLGLDHAWQFSRGAGQTVAVIDTGVARHPRLPNLAGGGDYVASSDGTEDCDAHGTVVAGIIGAQPSSGDGFSGVAPDAQIIAIRQSSGNYRPKGTQVDPNDPKNGGGVGNTTSLAQAVRHAADMGATVINISEVACGSPTMNDRTLGAAVQYAATVKDAVIVASAGNSDNKACTGNPGINPLDPGADPWSSLATAVTPAWYDQYVLSVGSVDANGAPSAFTVPGPWVGVAAPGEGIVSLDPNSTGLATGTVGTNGEVQDIAGTSFAAPYVSGVAALVRARFPELSAAQVISRIQATTHNTPEGWNPYGGFGTVDPFAALTHDVDLSKTMVKRPSSAKGKSVQLAVPATPPSPDNTARNVALIGTGVIAFLTLLGVLASFPIRRAFAQRK</sequence>
<dbReference type="GO" id="GO:0004252">
    <property type="term" value="F:serine-type endopeptidase activity"/>
    <property type="evidence" value="ECO:0007669"/>
    <property type="project" value="UniProtKB-UniRule"/>
</dbReference>
<protein>
    <submittedName>
        <fullName evidence="16">Protease</fullName>
    </submittedName>
</protein>
<keyword evidence="7 10" id="KW-0720">Serine protease</keyword>